<dbReference type="PANTHER" id="PTHR13132">
    <property type="entry name" value="ALPHA- 1,6 -FUCOSYLTRANSFERASE"/>
    <property type="match status" value="1"/>
</dbReference>
<keyword evidence="2" id="KW-1185">Reference proteome</keyword>
<dbReference type="GO" id="GO:0006487">
    <property type="term" value="P:protein N-linked glycosylation"/>
    <property type="evidence" value="ECO:0007669"/>
    <property type="project" value="TreeGrafter"/>
</dbReference>
<gene>
    <name evidence="1" type="ORF">C1I91_25560</name>
</gene>
<organism evidence="1 2">
    <name type="scientific">Clostridium manihotivorum</name>
    <dbReference type="NCBI Taxonomy" id="2320868"/>
    <lineage>
        <taxon>Bacteria</taxon>
        <taxon>Bacillati</taxon>
        <taxon>Bacillota</taxon>
        <taxon>Clostridia</taxon>
        <taxon>Eubacteriales</taxon>
        <taxon>Clostridiaceae</taxon>
        <taxon>Clostridium</taxon>
    </lineage>
</organism>
<proteinExistence type="predicted"/>
<dbReference type="Proteomes" id="UP000286268">
    <property type="component" value="Chromosome"/>
</dbReference>
<sequence>MNKVIREFLDSHPKLDYIQRVIRYYRNSEFREDVLAWHDNPGIIKIDSYGNKNSDIIIYYIEIDNPKSGFFAVYKNLLEHLVFADRYNMIPLVKFPSGWLYSDDIREDSNPFEEYFIQYSNLSIDDVFVSQNVVKACYYHKNLVNDGENNGTYYVDTDEKLKILGNINSKYIKLIPRIEEEINEQVKSIINEKKVLGVHIRGTDYKKMFNGHPTYITPDEYALEVNKAFDSGLYEAIFLATDDSSVIEKFSELYGEKLLFYKDVSRSDGEVSVSMINQNSKNSKHMLGVEVIRDMVTLSHCNGIIGNLSMVCTCAQIAKYGRNEVYDTKVILSKGLNQNNNQLTSFEKSLS</sequence>
<name>A0A410E078_9CLOT</name>
<evidence type="ECO:0000313" key="2">
    <source>
        <dbReference type="Proteomes" id="UP000286268"/>
    </source>
</evidence>
<dbReference type="AlphaFoldDB" id="A0A410E078"/>
<dbReference type="CDD" id="cd11296">
    <property type="entry name" value="O-FucT_like"/>
    <property type="match status" value="1"/>
</dbReference>
<dbReference type="KEGG" id="cmah:C1I91_25560"/>
<dbReference type="GO" id="GO:0046921">
    <property type="term" value="F:alpha-(1-&gt;6)-fucosyltransferase activity"/>
    <property type="evidence" value="ECO:0007669"/>
    <property type="project" value="TreeGrafter"/>
</dbReference>
<dbReference type="OrthoDB" id="2020207at2"/>
<protein>
    <submittedName>
        <fullName evidence="1">Uncharacterized protein</fullName>
    </submittedName>
</protein>
<dbReference type="RefSeq" id="WP_128215442.1">
    <property type="nucleotide sequence ID" value="NZ_CP025746.1"/>
</dbReference>
<evidence type="ECO:0000313" key="1">
    <source>
        <dbReference type="EMBL" id="QAA34730.1"/>
    </source>
</evidence>
<reference evidence="1 2" key="1">
    <citation type="submission" date="2018-01" db="EMBL/GenBank/DDBJ databases">
        <title>Genome Sequencing and Assembly of Anaerobacter polyendosporus strain CT4.</title>
        <authorList>
            <person name="Tachaapaikoon C."/>
            <person name="Sutheeworapong S."/>
            <person name="Jenjaroenpun P."/>
            <person name="Wongsurawat T."/>
            <person name="Nookeaw I."/>
            <person name="Cheawchanlertfa P."/>
            <person name="Kosugi A."/>
            <person name="Cheevadhanarak S."/>
            <person name="Ratanakhanokchai K."/>
        </authorList>
    </citation>
    <scope>NUCLEOTIDE SEQUENCE [LARGE SCALE GENOMIC DNA]</scope>
    <source>
        <strain evidence="1 2">CT4</strain>
    </source>
</reference>
<accession>A0A410E078</accession>
<dbReference type="Gene3D" id="3.40.50.11350">
    <property type="match status" value="1"/>
</dbReference>
<dbReference type="PANTHER" id="PTHR13132:SF29">
    <property type="entry name" value="ALPHA-(1,6)-FUCOSYLTRANSFERASE"/>
    <property type="match status" value="1"/>
</dbReference>
<dbReference type="EMBL" id="CP025746">
    <property type="protein sequence ID" value="QAA34730.1"/>
    <property type="molecule type" value="Genomic_DNA"/>
</dbReference>